<reference evidence="1" key="1">
    <citation type="submission" date="2016-10" db="EMBL/GenBank/DDBJ databases">
        <authorList>
            <person name="See-Too W.S."/>
        </authorList>
    </citation>
    <scope>NUCLEOTIDE SEQUENCE</scope>
    <source>
        <strain evidence="1">L10.15</strain>
    </source>
</reference>
<accession>A0A1B1S060</accession>
<evidence type="ECO:0000313" key="2">
    <source>
        <dbReference type="Proteomes" id="UP000053354"/>
    </source>
</evidence>
<sequence>MDNENRDEYIIKKYQQDEQIMIQLFVQWCTNHQLDPAILYQRAYPDQLQSAVLIDAIEQADTEILDIDHDTLLDILQSFGNDELAFVVSQAIEKLPKK</sequence>
<evidence type="ECO:0008006" key="3">
    <source>
        <dbReference type="Google" id="ProtNLM"/>
    </source>
</evidence>
<evidence type="ECO:0000313" key="1">
    <source>
        <dbReference type="EMBL" id="ANU26583.1"/>
    </source>
</evidence>
<dbReference type="OrthoDB" id="2678957at2"/>
<dbReference type="AlphaFoldDB" id="A0A1B1S060"/>
<protein>
    <recommendedName>
        <fullName evidence="3">YxiS</fullName>
    </recommendedName>
</protein>
<proteinExistence type="predicted"/>
<dbReference type="KEGG" id="pll:I858_006040"/>
<organism evidence="1 2">
    <name type="scientific">Planococcus versutus</name>
    <dbReference type="NCBI Taxonomy" id="1302659"/>
    <lineage>
        <taxon>Bacteria</taxon>
        <taxon>Bacillati</taxon>
        <taxon>Bacillota</taxon>
        <taxon>Bacilli</taxon>
        <taxon>Bacillales</taxon>
        <taxon>Caryophanaceae</taxon>
        <taxon>Planococcus</taxon>
    </lineage>
</organism>
<dbReference type="EMBL" id="CP016540">
    <property type="protein sequence ID" value="ANU26583.1"/>
    <property type="molecule type" value="Genomic_DNA"/>
</dbReference>
<keyword evidence="2" id="KW-1185">Reference proteome</keyword>
<dbReference type="Proteomes" id="UP000053354">
    <property type="component" value="Chromosome"/>
</dbReference>
<dbReference type="RefSeq" id="WP_049694038.1">
    <property type="nucleotide sequence ID" value="NZ_CP016540.2"/>
</dbReference>
<gene>
    <name evidence="1" type="ORF">I858_006040</name>
</gene>
<dbReference type="STRING" id="1302659.I858_006040"/>
<name>A0A1B1S060_9BACL</name>